<proteinExistence type="predicted"/>
<evidence type="ECO:0000313" key="3">
    <source>
        <dbReference type="Proteomes" id="UP001168620"/>
    </source>
</evidence>
<keyword evidence="3" id="KW-1185">Reference proteome</keyword>
<feature type="non-terminal residue" evidence="2">
    <location>
        <position position="1"/>
    </location>
</feature>
<protein>
    <submittedName>
        <fullName evidence="2">Phosphate ABC transporter permease family protein</fullName>
    </submittedName>
</protein>
<organism evidence="2 3">
    <name type="scientific">Nocardioides oceani</name>
    <dbReference type="NCBI Taxonomy" id="3058369"/>
    <lineage>
        <taxon>Bacteria</taxon>
        <taxon>Bacillati</taxon>
        <taxon>Actinomycetota</taxon>
        <taxon>Actinomycetes</taxon>
        <taxon>Propionibacteriales</taxon>
        <taxon>Nocardioidaceae</taxon>
        <taxon>Nocardioides</taxon>
    </lineage>
</organism>
<dbReference type="Proteomes" id="UP001168620">
    <property type="component" value="Unassembled WGS sequence"/>
</dbReference>
<dbReference type="RefSeq" id="WP_300955345.1">
    <property type="nucleotide sequence ID" value="NZ_JAUHJQ010000141.1"/>
</dbReference>
<sequence>ALLFLAVWSNVSPGLVTQAVLDSPAASELPSDGFSRGAILSEARNIAAGKQATAFNPLAQKFVPLYEAAQSRYNSAGVFLALMLAFSGGAYA</sequence>
<feature type="non-terminal residue" evidence="2">
    <location>
        <position position="92"/>
    </location>
</feature>
<evidence type="ECO:0000259" key="1">
    <source>
        <dbReference type="Pfam" id="PF12501"/>
    </source>
</evidence>
<evidence type="ECO:0000313" key="2">
    <source>
        <dbReference type="EMBL" id="MDN4175952.1"/>
    </source>
</evidence>
<feature type="domain" description="ABC transporter phosphate permease PstC N-terminal" evidence="1">
    <location>
        <begin position="1"/>
        <end position="81"/>
    </location>
</feature>
<name>A0ABT8FNF5_9ACTN</name>
<comment type="caution">
    <text evidence="2">The sequence shown here is derived from an EMBL/GenBank/DDBJ whole genome shotgun (WGS) entry which is preliminary data.</text>
</comment>
<gene>
    <name evidence="2" type="ORF">QWY28_23610</name>
</gene>
<reference evidence="2" key="1">
    <citation type="submission" date="2023-06" db="EMBL/GenBank/DDBJ databases">
        <title>Draft genome sequence of Nocardioides sp. SOB77.</title>
        <authorList>
            <person name="Zhang G."/>
        </authorList>
    </citation>
    <scope>NUCLEOTIDE SEQUENCE</scope>
    <source>
        <strain evidence="2">SOB77</strain>
    </source>
</reference>
<dbReference type="EMBL" id="JAUHJQ010000141">
    <property type="protein sequence ID" value="MDN4175952.1"/>
    <property type="molecule type" value="Genomic_DNA"/>
</dbReference>
<dbReference type="Pfam" id="PF12501">
    <property type="entry name" value="DUF3708"/>
    <property type="match status" value="1"/>
</dbReference>
<accession>A0ABT8FNF5</accession>
<dbReference type="InterPro" id="IPR022182">
    <property type="entry name" value="PstC_N"/>
</dbReference>